<evidence type="ECO:0000313" key="3">
    <source>
        <dbReference type="Proteomes" id="UP000266673"/>
    </source>
</evidence>
<name>A0A397VC24_9GLOM</name>
<comment type="caution">
    <text evidence="2">The sequence shown here is derived from an EMBL/GenBank/DDBJ whole genome shotgun (WGS) entry which is preliminary data.</text>
</comment>
<organism evidence="2 3">
    <name type="scientific">Gigaspora rosea</name>
    <dbReference type="NCBI Taxonomy" id="44941"/>
    <lineage>
        <taxon>Eukaryota</taxon>
        <taxon>Fungi</taxon>
        <taxon>Fungi incertae sedis</taxon>
        <taxon>Mucoromycota</taxon>
        <taxon>Glomeromycotina</taxon>
        <taxon>Glomeromycetes</taxon>
        <taxon>Diversisporales</taxon>
        <taxon>Gigasporaceae</taxon>
        <taxon>Gigaspora</taxon>
    </lineage>
</organism>
<dbReference type="PANTHER" id="PTHR43591">
    <property type="entry name" value="METHYLTRANSFERASE"/>
    <property type="match status" value="1"/>
</dbReference>
<reference evidence="2 3" key="1">
    <citation type="submission" date="2018-06" db="EMBL/GenBank/DDBJ databases">
        <title>Comparative genomics reveals the genomic features of Rhizophagus irregularis, R. cerebriforme, R. diaphanum and Gigaspora rosea, and their symbiotic lifestyle signature.</title>
        <authorList>
            <person name="Morin E."/>
            <person name="San Clemente H."/>
            <person name="Chen E.C.H."/>
            <person name="De La Providencia I."/>
            <person name="Hainaut M."/>
            <person name="Kuo A."/>
            <person name="Kohler A."/>
            <person name="Murat C."/>
            <person name="Tang N."/>
            <person name="Roy S."/>
            <person name="Loubradou J."/>
            <person name="Henrissat B."/>
            <person name="Grigoriev I.V."/>
            <person name="Corradi N."/>
            <person name="Roux C."/>
            <person name="Martin F.M."/>
        </authorList>
    </citation>
    <scope>NUCLEOTIDE SEQUENCE [LARGE SCALE GENOMIC DNA]</scope>
    <source>
        <strain evidence="2 3">DAOM 194757</strain>
    </source>
</reference>
<dbReference type="STRING" id="44941.A0A397VC24"/>
<dbReference type="EMBL" id="QKWP01000466">
    <property type="protein sequence ID" value="RIB19562.1"/>
    <property type="molecule type" value="Genomic_DNA"/>
</dbReference>
<dbReference type="PANTHER" id="PTHR43591:SF24">
    <property type="entry name" value="2-METHOXY-6-POLYPRENYL-1,4-BENZOQUINOL METHYLASE, MITOCHONDRIAL"/>
    <property type="match status" value="1"/>
</dbReference>
<protein>
    <recommendedName>
        <fullName evidence="1">Methyltransferase domain-containing protein</fullName>
    </recommendedName>
</protein>
<dbReference type="Pfam" id="PF13649">
    <property type="entry name" value="Methyltransf_25"/>
    <property type="match status" value="1"/>
</dbReference>
<dbReference type="Gene3D" id="3.40.50.150">
    <property type="entry name" value="Vaccinia Virus protein VP39"/>
    <property type="match status" value="1"/>
</dbReference>
<sequence length="318" mass="36040">MGQPLKKPVKNETNEKCNKQNEETYLKPLSALEAYKFIQGRKFRLATNVALTLPSDSEEAIRFNEAITLMKNLFGSNCSAPVTKLLTCGGAKALEIGTGGGRWLHDMALTFPTSIFLGLDVSTIFNQDYLPENSAFLEHNYHEGIPFPDNTFDYIYQHSISAKFRESVFDDHLCEMSRVLKPGGWMEIYGSPTHIVDAGPATERFIIAACKCLQVNGLNPSIVRTIPEKLKRINIENVQVVERPLTLSRRNKNQMEDEQNLLLRTVEAYRVIMKVAIGCTDEEYDKLKMAIATEVETIDMHIMCVRTFGQKQSFRTFE</sequence>
<dbReference type="AlphaFoldDB" id="A0A397VC24"/>
<dbReference type="OrthoDB" id="2330751at2759"/>
<dbReference type="GO" id="GO:0008168">
    <property type="term" value="F:methyltransferase activity"/>
    <property type="evidence" value="ECO:0007669"/>
    <property type="project" value="TreeGrafter"/>
</dbReference>
<keyword evidence="3" id="KW-1185">Reference proteome</keyword>
<dbReference type="CDD" id="cd02440">
    <property type="entry name" value="AdoMet_MTases"/>
    <property type="match status" value="1"/>
</dbReference>
<evidence type="ECO:0000313" key="2">
    <source>
        <dbReference type="EMBL" id="RIB19562.1"/>
    </source>
</evidence>
<dbReference type="InterPro" id="IPR041698">
    <property type="entry name" value="Methyltransf_25"/>
</dbReference>
<evidence type="ECO:0000259" key="1">
    <source>
        <dbReference type="Pfam" id="PF13649"/>
    </source>
</evidence>
<accession>A0A397VC24</accession>
<dbReference type="InterPro" id="IPR029063">
    <property type="entry name" value="SAM-dependent_MTases_sf"/>
</dbReference>
<dbReference type="SUPFAM" id="SSF53335">
    <property type="entry name" value="S-adenosyl-L-methionine-dependent methyltransferases"/>
    <property type="match status" value="1"/>
</dbReference>
<gene>
    <name evidence="2" type="ORF">C2G38_2181485</name>
</gene>
<dbReference type="Proteomes" id="UP000266673">
    <property type="component" value="Unassembled WGS sequence"/>
</dbReference>
<feature type="domain" description="Methyltransferase" evidence="1">
    <location>
        <begin position="94"/>
        <end position="184"/>
    </location>
</feature>
<proteinExistence type="predicted"/>